<dbReference type="Proteomes" id="UP000224006">
    <property type="component" value="Chromosome III"/>
</dbReference>
<feature type="domain" description="SRS" evidence="1">
    <location>
        <begin position="217"/>
        <end position="349"/>
    </location>
</feature>
<dbReference type="VEuPathDB" id="ToxoDB:BESB_050300"/>
<protein>
    <submittedName>
        <fullName evidence="2">SAG-related sequence SRS38C</fullName>
    </submittedName>
</protein>
<dbReference type="KEGG" id="bbes:BESB_050300"/>
<dbReference type="OrthoDB" id="10619255at2759"/>
<gene>
    <name evidence="2" type="ORF">BESB_050300</name>
</gene>
<dbReference type="EMBL" id="NWUJ01000003">
    <property type="protein sequence ID" value="PFH36838.1"/>
    <property type="molecule type" value="Genomic_DNA"/>
</dbReference>
<dbReference type="InterPro" id="IPR028352">
    <property type="entry name" value="Surface_antig_SAG1"/>
</dbReference>
<dbReference type="GO" id="GO:0016020">
    <property type="term" value="C:membrane"/>
    <property type="evidence" value="ECO:0007669"/>
    <property type="project" value="InterPro"/>
</dbReference>
<dbReference type="Gene3D" id="2.60.40.1320">
    <property type="entry name" value="SRS domain"/>
    <property type="match status" value="2"/>
</dbReference>
<evidence type="ECO:0000313" key="3">
    <source>
        <dbReference type="Proteomes" id="UP000224006"/>
    </source>
</evidence>
<proteinExistence type="predicted"/>
<evidence type="ECO:0000259" key="1">
    <source>
        <dbReference type="Pfam" id="PF04092"/>
    </source>
</evidence>
<dbReference type="RefSeq" id="XP_029220847.1">
    <property type="nucleotide sequence ID" value="XM_029363481.1"/>
</dbReference>
<dbReference type="PRINTS" id="PR01801">
    <property type="entry name" value="SURFCEANTIGN"/>
</dbReference>
<dbReference type="Pfam" id="PF04092">
    <property type="entry name" value="SAG"/>
    <property type="match status" value="2"/>
</dbReference>
<accession>A0A2A9ME95</accession>
<dbReference type="AlphaFoldDB" id="A0A2A9ME95"/>
<sequence>MGQMRAYDATTAYSSVARHGSQVSGSALHRKVPTRWPLSLFSALLVHLLASLEIEGVPFCLVGECAQPAQPDCTETPGKTTCRCVDNAAKSLSATISETRKTLELQCPDSATKYAPDGLKGANVCAASTQKLTECHNCNPEDKCMDVNELLSGTEKVKWKSETPDSGNGPRTLTVPKDNLPYVDQQFKVGCLDTSGETEKCSVTVELEARKTSRTNNTVTCAYGKESNEAHETITLNPANNSFTLLCGTDGEVLPKNYQANYCPVDDAQKDVSTPCGGDYKSILPEYGSTWWSPETVKGGVTLAIPTEKFPEQTAKIRVGCLARAALTRGDTTQDPEQKTTVCNVDVTIEGTGSPSASASPLVPTEVVAGLSVIVWSGALASHA</sequence>
<dbReference type="InterPro" id="IPR036755">
    <property type="entry name" value="SRS_dom_sf"/>
</dbReference>
<name>A0A2A9ME95_BESBE</name>
<keyword evidence="3" id="KW-1185">Reference proteome</keyword>
<dbReference type="SUPFAM" id="SSF74877">
    <property type="entry name" value="Major surface antigen p30, SAG1"/>
    <property type="match status" value="2"/>
</dbReference>
<organism evidence="2 3">
    <name type="scientific">Besnoitia besnoiti</name>
    <name type="common">Apicomplexan protozoan</name>
    <dbReference type="NCBI Taxonomy" id="94643"/>
    <lineage>
        <taxon>Eukaryota</taxon>
        <taxon>Sar</taxon>
        <taxon>Alveolata</taxon>
        <taxon>Apicomplexa</taxon>
        <taxon>Conoidasida</taxon>
        <taxon>Coccidia</taxon>
        <taxon>Eucoccidiorida</taxon>
        <taxon>Eimeriorina</taxon>
        <taxon>Sarcocystidae</taxon>
        <taxon>Besnoitia</taxon>
    </lineage>
</organism>
<dbReference type="InterPro" id="IPR007226">
    <property type="entry name" value="SRS_dom"/>
</dbReference>
<reference evidence="2 3" key="1">
    <citation type="submission" date="2017-09" db="EMBL/GenBank/DDBJ databases">
        <title>Genome sequencing of Besnoitia besnoiti strain Bb-Ger1.</title>
        <authorList>
            <person name="Schares G."/>
            <person name="Venepally P."/>
            <person name="Lorenzi H.A."/>
        </authorList>
    </citation>
    <scope>NUCLEOTIDE SEQUENCE [LARGE SCALE GENOMIC DNA]</scope>
    <source>
        <strain evidence="2 3">Bb-Ger1</strain>
    </source>
</reference>
<feature type="domain" description="SRS" evidence="1">
    <location>
        <begin position="80"/>
        <end position="206"/>
    </location>
</feature>
<dbReference type="GeneID" id="40309960"/>
<evidence type="ECO:0000313" key="2">
    <source>
        <dbReference type="EMBL" id="PFH36838.1"/>
    </source>
</evidence>
<comment type="caution">
    <text evidence="2">The sequence shown here is derived from an EMBL/GenBank/DDBJ whole genome shotgun (WGS) entry which is preliminary data.</text>
</comment>